<dbReference type="PANTHER" id="PTHR43685">
    <property type="entry name" value="GLYCOSYLTRANSFERASE"/>
    <property type="match status" value="1"/>
</dbReference>
<dbReference type="InterPro" id="IPR029044">
    <property type="entry name" value="Nucleotide-diphossugar_trans"/>
</dbReference>
<dbReference type="STRING" id="765911.Thivi_4057"/>
<dbReference type="HOGENOM" id="CLU_025996_0_0_6"/>
<accession>I3YFW2</accession>
<dbReference type="KEGG" id="tvi:Thivi_4057"/>
<protein>
    <submittedName>
        <fullName evidence="2">Glycosyl transferase</fullName>
    </submittedName>
</protein>
<dbReference type="SUPFAM" id="SSF53448">
    <property type="entry name" value="Nucleotide-diphospho-sugar transferases"/>
    <property type="match status" value="1"/>
</dbReference>
<dbReference type="PANTHER" id="PTHR43685:SF11">
    <property type="entry name" value="GLYCOSYLTRANSFERASE TAGX-RELATED"/>
    <property type="match status" value="1"/>
</dbReference>
<dbReference type="RefSeq" id="WP_014780266.1">
    <property type="nucleotide sequence ID" value="NC_018012.1"/>
</dbReference>
<feature type="domain" description="Glycosyltransferase 2-like" evidence="1">
    <location>
        <begin position="11"/>
        <end position="116"/>
    </location>
</feature>
<dbReference type="AlphaFoldDB" id="I3YFW2"/>
<dbReference type="CDD" id="cd00761">
    <property type="entry name" value="Glyco_tranf_GTA_type"/>
    <property type="match status" value="1"/>
</dbReference>
<proteinExistence type="predicted"/>
<evidence type="ECO:0000313" key="3">
    <source>
        <dbReference type="Proteomes" id="UP000006062"/>
    </source>
</evidence>
<dbReference type="InterPro" id="IPR001173">
    <property type="entry name" value="Glyco_trans_2-like"/>
</dbReference>
<dbReference type="EMBL" id="CP003154">
    <property type="protein sequence ID" value="AFL75880.1"/>
    <property type="molecule type" value="Genomic_DNA"/>
</dbReference>
<name>I3YFW2_THIV6</name>
<keyword evidence="2" id="KW-0808">Transferase</keyword>
<sequence length="301" mass="32786">MTRTTESPAVSVVIPAYNAAWCVGKAIDSVLAQDFRDLELIVVDDGSMDDTPAVLEAYGDAIRVVQKSNGGLSSARNAGIDAARGELVAFLDADDWWLPGKLGCQVALMRDQPDLGFSSTAARVEDPGGNLLNIWTCAHWEGSFLVHLFRNPADVAGSGSAVIARHALFARTGGFDETLRSLEDIDMWMRLASVSGYACLQEPLAVVLKRPDSMSRNLDVMREAAIRVMKKNRHLLPSGLQGSYWRACMAAIHGDYAKWCCRAGRRGAALMDVAWIFRLAPLARGRLGLGLLKEMLLNRPL</sequence>
<dbReference type="Pfam" id="PF00535">
    <property type="entry name" value="Glycos_transf_2"/>
    <property type="match status" value="1"/>
</dbReference>
<dbReference type="Gene3D" id="3.90.550.10">
    <property type="entry name" value="Spore Coat Polysaccharide Biosynthesis Protein SpsA, Chain A"/>
    <property type="match status" value="1"/>
</dbReference>
<dbReference type="OrthoDB" id="9805612at2"/>
<dbReference type="GO" id="GO:0016740">
    <property type="term" value="F:transferase activity"/>
    <property type="evidence" value="ECO:0007669"/>
    <property type="project" value="UniProtKB-KW"/>
</dbReference>
<dbReference type="InterPro" id="IPR050834">
    <property type="entry name" value="Glycosyltransf_2"/>
</dbReference>
<keyword evidence="3" id="KW-1185">Reference proteome</keyword>
<evidence type="ECO:0000313" key="2">
    <source>
        <dbReference type="EMBL" id="AFL75880.1"/>
    </source>
</evidence>
<dbReference type="Proteomes" id="UP000006062">
    <property type="component" value="Chromosome"/>
</dbReference>
<evidence type="ECO:0000259" key="1">
    <source>
        <dbReference type="Pfam" id="PF00535"/>
    </source>
</evidence>
<dbReference type="eggNOG" id="COG1216">
    <property type="taxonomic scope" value="Bacteria"/>
</dbReference>
<gene>
    <name evidence="2" type="ordered locus">Thivi_4057</name>
</gene>
<organism evidence="2 3">
    <name type="scientific">Thiocystis violascens (strain ATCC 17096 / DSM 198 / 6111)</name>
    <name type="common">Chromatium violascens</name>
    <dbReference type="NCBI Taxonomy" id="765911"/>
    <lineage>
        <taxon>Bacteria</taxon>
        <taxon>Pseudomonadati</taxon>
        <taxon>Pseudomonadota</taxon>
        <taxon>Gammaproteobacteria</taxon>
        <taxon>Chromatiales</taxon>
        <taxon>Chromatiaceae</taxon>
        <taxon>Thiocystis</taxon>
    </lineage>
</organism>
<reference evidence="2 3" key="1">
    <citation type="submission" date="2012-06" db="EMBL/GenBank/DDBJ databases">
        <title>Complete sequence of Thiocystis violascens DSM 198.</title>
        <authorList>
            <consortium name="US DOE Joint Genome Institute"/>
            <person name="Lucas S."/>
            <person name="Han J."/>
            <person name="Lapidus A."/>
            <person name="Cheng J.-F."/>
            <person name="Goodwin L."/>
            <person name="Pitluck S."/>
            <person name="Peters L."/>
            <person name="Ovchinnikova G."/>
            <person name="Teshima H."/>
            <person name="Detter J.C."/>
            <person name="Han C."/>
            <person name="Tapia R."/>
            <person name="Land M."/>
            <person name="Hauser L."/>
            <person name="Kyrpides N."/>
            <person name="Ivanova N."/>
            <person name="Pagani I."/>
            <person name="Vogl K."/>
            <person name="Liu Z."/>
            <person name="Frigaard N.-U."/>
            <person name="Bryant D."/>
            <person name="Woyke T."/>
        </authorList>
    </citation>
    <scope>NUCLEOTIDE SEQUENCE [LARGE SCALE GENOMIC DNA]</scope>
    <source>
        <strain evidence="3">ATCC 17096 / DSM 198 / 6111</strain>
    </source>
</reference>